<protein>
    <submittedName>
        <fullName evidence="4">CesD/SycD/LcrH family type III secretion system chaperone</fullName>
    </submittedName>
</protein>
<dbReference type="PRINTS" id="PR01595">
    <property type="entry name" value="SYCDCHAPRONE"/>
</dbReference>
<name>A0A5I3EQD1_SALET</name>
<dbReference type="RefSeq" id="WP_000606361.1">
    <property type="nucleotide sequence ID" value="NZ_CP082930.1"/>
</dbReference>
<comment type="similarity">
    <text evidence="1">Belongs to the LcrH/SycD chaperone family.</text>
</comment>
<organism evidence="4">
    <name type="scientific">Salmonella enterica subsp. enterica serovar London</name>
    <dbReference type="NCBI Taxonomy" id="149390"/>
    <lineage>
        <taxon>Bacteria</taxon>
        <taxon>Pseudomonadati</taxon>
        <taxon>Pseudomonadota</taxon>
        <taxon>Gammaproteobacteria</taxon>
        <taxon>Enterobacterales</taxon>
        <taxon>Enterobacteriaceae</taxon>
        <taxon>Salmonella</taxon>
    </lineage>
</organism>
<dbReference type="InterPro" id="IPR011716">
    <property type="entry name" value="TPR-3"/>
</dbReference>
<dbReference type="SUPFAM" id="SSF48452">
    <property type="entry name" value="TPR-like"/>
    <property type="match status" value="1"/>
</dbReference>
<keyword evidence="2" id="KW-0143">Chaperone</keyword>
<evidence type="ECO:0000313" key="5">
    <source>
        <dbReference type="EMBL" id="EDA8247167.1"/>
    </source>
</evidence>
<dbReference type="NCBIfam" id="TIGR02552">
    <property type="entry name" value="LcrH_SycD"/>
    <property type="match status" value="1"/>
</dbReference>
<dbReference type="Gene3D" id="1.25.40.10">
    <property type="entry name" value="Tetratricopeptide repeat domain"/>
    <property type="match status" value="1"/>
</dbReference>
<dbReference type="EMBL" id="AAHISR010000047">
    <property type="protein sequence ID" value="EBW5674243.1"/>
    <property type="molecule type" value="Genomic_DNA"/>
</dbReference>
<evidence type="ECO:0000256" key="2">
    <source>
        <dbReference type="ARBA" id="ARBA00023186"/>
    </source>
</evidence>
<dbReference type="AlphaFoldDB" id="A0A5I3EQD1"/>
<sequence>MINDDNAGLSGVDVDELIKAIHGGATLKTLNGISDEVMDELHNMAYAFYQNEKLDEAIALYRFLYIYDFYNAEYAMGIGAILQLKKQYDKAIDFYALAYALSRHDYRPMFYAGECNLMLGKLIQAKECFKIVKEESDEKSLTDKAEIYLNVINERCGDFKSDEEMKNVHGNE</sequence>
<dbReference type="EMBL" id="AAHRBT010000043">
    <property type="protein sequence ID" value="EBZ4208364.1"/>
    <property type="molecule type" value="Genomic_DNA"/>
</dbReference>
<dbReference type="PIRSF" id="PIRSF003165">
    <property type="entry name" value="Chaperone_SicA"/>
    <property type="match status" value="1"/>
</dbReference>
<gene>
    <name evidence="5" type="ORF">A4I94_22550</name>
    <name evidence="3" type="ORF">DPY77_24270</name>
    <name evidence="4" type="ORF">EBC19_23845</name>
</gene>
<dbReference type="InterPro" id="IPR016379">
    <property type="entry name" value="T3SS_Ca_resp_chp_LcrH/SycD_sub"/>
</dbReference>
<reference evidence="4" key="1">
    <citation type="submission" date="2018-10" db="EMBL/GenBank/DDBJ databases">
        <authorList>
            <person name="Ashton P.M."/>
            <person name="Dallman T."/>
            <person name="Nair S."/>
            <person name="De Pinna E."/>
            <person name="Peters T."/>
            <person name="Grant K."/>
        </authorList>
    </citation>
    <scope>NUCLEOTIDE SEQUENCE</scope>
    <source>
        <strain evidence="5">186598</strain>
        <strain evidence="3">196404</strain>
        <strain evidence="4">623457</strain>
    </source>
</reference>
<accession>A0A5I3EQD1</accession>
<evidence type="ECO:0000256" key="1">
    <source>
        <dbReference type="ARBA" id="ARBA00010244"/>
    </source>
</evidence>
<evidence type="ECO:0000313" key="4">
    <source>
        <dbReference type="EMBL" id="EBZ4208364.1"/>
    </source>
</evidence>
<dbReference type="EMBL" id="AALLJB010000078">
    <property type="protein sequence ID" value="EDA8247167.1"/>
    <property type="molecule type" value="Genomic_DNA"/>
</dbReference>
<dbReference type="InterPro" id="IPR011990">
    <property type="entry name" value="TPR-like_helical_dom_sf"/>
</dbReference>
<dbReference type="Pfam" id="PF07720">
    <property type="entry name" value="TPR_3"/>
    <property type="match status" value="2"/>
</dbReference>
<evidence type="ECO:0000313" key="3">
    <source>
        <dbReference type="EMBL" id="EBW5674243.1"/>
    </source>
</evidence>
<proteinExistence type="inferred from homology"/>
<dbReference type="InterPro" id="IPR005415">
    <property type="entry name" value="T3SS_Ca_resp_chp_LcrH/SycD"/>
</dbReference>
<comment type="caution">
    <text evidence="4">The sequence shown here is derived from an EMBL/GenBank/DDBJ whole genome shotgun (WGS) entry which is preliminary data.</text>
</comment>